<feature type="transmembrane region" description="Helical" evidence="1">
    <location>
        <begin position="20"/>
        <end position="41"/>
    </location>
</feature>
<comment type="caution">
    <text evidence="2">The sequence shown here is derived from an EMBL/GenBank/DDBJ whole genome shotgun (WGS) entry which is preliminary data.</text>
</comment>
<dbReference type="CDD" id="cd01324">
    <property type="entry name" value="cbb3_Oxidase_CcoQ"/>
    <property type="match status" value="1"/>
</dbReference>
<organism evidence="2 3">
    <name type="scientific">Noviluteimonas gilva</name>
    <dbReference type="NCBI Taxonomy" id="2682097"/>
    <lineage>
        <taxon>Bacteria</taxon>
        <taxon>Pseudomonadati</taxon>
        <taxon>Pseudomonadota</taxon>
        <taxon>Gammaproteobacteria</taxon>
        <taxon>Lysobacterales</taxon>
        <taxon>Lysobacteraceae</taxon>
        <taxon>Noviluteimonas</taxon>
    </lineage>
</organism>
<proteinExistence type="predicted"/>
<dbReference type="EMBL" id="WOXT01000001">
    <property type="protein sequence ID" value="MUV13670.1"/>
    <property type="molecule type" value="Genomic_DNA"/>
</dbReference>
<keyword evidence="3" id="KW-1185">Reference proteome</keyword>
<protein>
    <submittedName>
        <fullName evidence="2">CcoQ/FixQ family Cbb3-type cytochrome c oxidase assembly chaperone</fullName>
    </submittedName>
</protein>
<gene>
    <name evidence="2" type="ORF">GN331_05545</name>
</gene>
<keyword evidence="1" id="KW-0812">Transmembrane</keyword>
<keyword evidence="1" id="KW-1133">Transmembrane helix</keyword>
<name>A0A7C9HLG6_9GAMM</name>
<evidence type="ECO:0000313" key="2">
    <source>
        <dbReference type="EMBL" id="MUV13670.1"/>
    </source>
</evidence>
<dbReference type="AlphaFoldDB" id="A0A7C9HLG6"/>
<dbReference type="Proteomes" id="UP000479692">
    <property type="component" value="Unassembled WGS sequence"/>
</dbReference>
<keyword evidence="1" id="KW-0472">Membrane</keyword>
<dbReference type="Pfam" id="PF05545">
    <property type="entry name" value="FixQ"/>
    <property type="match status" value="1"/>
</dbReference>
<dbReference type="InterPro" id="IPR008621">
    <property type="entry name" value="Cbb3-typ_cyt_oxidase_comp"/>
</dbReference>
<evidence type="ECO:0000256" key="1">
    <source>
        <dbReference type="SAM" id="Phobius"/>
    </source>
</evidence>
<sequence>MPSSRTCRRSASTHREGTEMVAGIVTALLLAVFIGGWAWAWSPRRREAFDRAARMPLHEDDGQEDAP</sequence>
<accession>A0A7C9HLG6</accession>
<evidence type="ECO:0000313" key="3">
    <source>
        <dbReference type="Proteomes" id="UP000479692"/>
    </source>
</evidence>
<reference evidence="2 3" key="1">
    <citation type="submission" date="2019-12" db="EMBL/GenBank/DDBJ databases">
        <authorList>
            <person name="Xu J."/>
        </authorList>
    </citation>
    <scope>NUCLEOTIDE SEQUENCE [LARGE SCALE GENOMIC DNA]</scope>
    <source>
        <strain evidence="2 3">HX-5-24</strain>
    </source>
</reference>